<evidence type="ECO:0000256" key="5">
    <source>
        <dbReference type="ARBA" id="ARBA00022679"/>
    </source>
</evidence>
<evidence type="ECO:0000256" key="7">
    <source>
        <dbReference type="ARBA" id="ARBA00022990"/>
    </source>
</evidence>
<keyword evidence="7" id="KW-0007">Acetylation</keyword>
<dbReference type="GO" id="GO:0047804">
    <property type="term" value="F:cysteine-S-conjugate beta-lyase activity"/>
    <property type="evidence" value="ECO:0007669"/>
    <property type="project" value="UniProtKB-EC"/>
</dbReference>
<dbReference type="GO" id="GO:0005739">
    <property type="term" value="C:mitochondrion"/>
    <property type="evidence" value="ECO:0007669"/>
    <property type="project" value="TreeGrafter"/>
</dbReference>
<dbReference type="Proteomes" id="UP001374579">
    <property type="component" value="Unassembled WGS sequence"/>
</dbReference>
<keyword evidence="6" id="KW-0663">Pyridoxal phosphate</keyword>
<dbReference type="CDD" id="cd00609">
    <property type="entry name" value="AAT_like"/>
    <property type="match status" value="1"/>
</dbReference>
<dbReference type="Pfam" id="PF00155">
    <property type="entry name" value="Aminotran_1_2"/>
    <property type="match status" value="1"/>
</dbReference>
<evidence type="ECO:0000256" key="10">
    <source>
        <dbReference type="ARBA" id="ARBA00049325"/>
    </source>
</evidence>
<organism evidence="12 13">
    <name type="scientific">Littorina saxatilis</name>
    <dbReference type="NCBI Taxonomy" id="31220"/>
    <lineage>
        <taxon>Eukaryota</taxon>
        <taxon>Metazoa</taxon>
        <taxon>Spiralia</taxon>
        <taxon>Lophotrochozoa</taxon>
        <taxon>Mollusca</taxon>
        <taxon>Gastropoda</taxon>
        <taxon>Caenogastropoda</taxon>
        <taxon>Littorinimorpha</taxon>
        <taxon>Littorinoidea</taxon>
        <taxon>Littorinidae</taxon>
        <taxon>Littorina</taxon>
    </lineage>
</organism>
<gene>
    <name evidence="12" type="ORF">V1264_006756</name>
</gene>
<comment type="caution">
    <text evidence="12">The sequence shown here is derived from an EMBL/GenBank/DDBJ whole genome shotgun (WGS) entry which is preliminary data.</text>
</comment>
<evidence type="ECO:0000256" key="3">
    <source>
        <dbReference type="ARBA" id="ARBA00011738"/>
    </source>
</evidence>
<dbReference type="FunFam" id="3.90.1150.10:FF:000021">
    <property type="entry name" value="Kynurenine--oxoglutarate transaminase 3"/>
    <property type="match status" value="1"/>
</dbReference>
<dbReference type="InterPro" id="IPR015421">
    <property type="entry name" value="PyrdxlP-dep_Trfase_major"/>
</dbReference>
<proteinExistence type="inferred from homology"/>
<dbReference type="InterPro" id="IPR015424">
    <property type="entry name" value="PyrdxlP-dep_Trfase"/>
</dbReference>
<keyword evidence="5" id="KW-0808">Transferase</keyword>
<dbReference type="GO" id="GO:0016212">
    <property type="term" value="F:kynurenine-oxoglutarate transaminase activity"/>
    <property type="evidence" value="ECO:0007669"/>
    <property type="project" value="UniProtKB-ARBA"/>
</dbReference>
<dbReference type="PANTHER" id="PTHR43807">
    <property type="entry name" value="FI04487P"/>
    <property type="match status" value="1"/>
</dbReference>
<dbReference type="PANTHER" id="PTHR43807:SF20">
    <property type="entry name" value="FI04487P"/>
    <property type="match status" value="1"/>
</dbReference>
<dbReference type="InterPro" id="IPR051326">
    <property type="entry name" value="Kynurenine-oxoglutarate_AT"/>
</dbReference>
<feature type="domain" description="Aminotransferase class I/classII large" evidence="11">
    <location>
        <begin position="91"/>
        <end position="468"/>
    </location>
</feature>
<dbReference type="SUPFAM" id="SSF53383">
    <property type="entry name" value="PLP-dependent transferases"/>
    <property type="match status" value="1"/>
</dbReference>
<accession>A0AAN9B056</accession>
<evidence type="ECO:0000256" key="9">
    <source>
        <dbReference type="ARBA" id="ARBA00024016"/>
    </source>
</evidence>
<keyword evidence="13" id="KW-1185">Reference proteome</keyword>
<dbReference type="GO" id="GO:0070189">
    <property type="term" value="P:kynurenine metabolic process"/>
    <property type="evidence" value="ECO:0007669"/>
    <property type="project" value="UniProtKB-ARBA"/>
</dbReference>
<comment type="pathway">
    <text evidence="9">Amino-acid degradation; L-kynurenine degradation; kynurenate from L-kynurenine: step 1/2.</text>
</comment>
<dbReference type="FunFam" id="3.90.1150.10:FF:000275">
    <property type="entry name" value="kynurenine--oxoglutarate transaminase 1"/>
    <property type="match status" value="1"/>
</dbReference>
<dbReference type="FunFam" id="3.40.640.10:FF:000024">
    <property type="entry name" value="Kynurenine--oxoglutarate transaminase 3"/>
    <property type="match status" value="1"/>
</dbReference>
<comment type="similarity">
    <text evidence="2">Belongs to the class-I pyridoxal-phosphate-dependent aminotransferase family.</text>
</comment>
<evidence type="ECO:0000313" key="12">
    <source>
        <dbReference type="EMBL" id="KAK7095334.1"/>
    </source>
</evidence>
<sequence>MARTLSQKATTRLLQFVNCQNEKILTHALRASTIPARDSVCTTLLEWSSYTAVNVKTLTTMAAPKHSYANRLKGSEKNVWVEFTKLASEPGVLNLGQGFPDFQAPEHVVKSLQKAIGSGNKFVHQYTRPFGHPRLIKALSEVYSPLLKRPVDPMTEVLVSVGAYGSLFCIIQGMVNPGDEVIIIEPYFDCYEPMVRTAGGIPVFVPLRPSKHGVKMSSADWKLDPKELESKFSDKTKLIVVNTPNNPLGKVFVQSELEMVAELCKKYDVVCVADEVYEWMTYPGIEHIKIATLPGMWDRTITVGSAGKTFSVTGWKLGWSVAPENLLMGAKLVHQNSVYTCPTPIQEAVAEGLELEIDRRDSVDCYFKSLALELLPKRDELAQVLEGLGMHPVVPEGGYFMLADISQMKVDLSDYNKDEPKDFKFAKWMIKEKKLAGIPPSAFYCSEHKQMGENYIRFCFIKEDETLKSAEDILRKWKQESS</sequence>
<evidence type="ECO:0000256" key="4">
    <source>
        <dbReference type="ARBA" id="ARBA00022576"/>
    </source>
</evidence>
<evidence type="ECO:0000256" key="1">
    <source>
        <dbReference type="ARBA" id="ARBA00001933"/>
    </source>
</evidence>
<dbReference type="AlphaFoldDB" id="A0AAN9B056"/>
<dbReference type="InterPro" id="IPR015422">
    <property type="entry name" value="PyrdxlP-dep_Trfase_small"/>
</dbReference>
<name>A0AAN9B056_9CAEN</name>
<dbReference type="EMBL" id="JBAMIC010000018">
    <property type="protein sequence ID" value="KAK7095334.1"/>
    <property type="molecule type" value="Genomic_DNA"/>
</dbReference>
<evidence type="ECO:0000256" key="6">
    <source>
        <dbReference type="ARBA" id="ARBA00022898"/>
    </source>
</evidence>
<evidence type="ECO:0000256" key="8">
    <source>
        <dbReference type="ARBA" id="ARBA00023239"/>
    </source>
</evidence>
<protein>
    <recommendedName>
        <fullName evidence="11">Aminotransferase class I/classII large domain-containing protein</fullName>
    </recommendedName>
</protein>
<dbReference type="Gene3D" id="3.90.1150.10">
    <property type="entry name" value="Aspartate Aminotransferase, domain 1"/>
    <property type="match status" value="1"/>
</dbReference>
<evidence type="ECO:0000259" key="11">
    <source>
        <dbReference type="Pfam" id="PF00155"/>
    </source>
</evidence>
<dbReference type="Gene3D" id="3.40.640.10">
    <property type="entry name" value="Type I PLP-dependent aspartate aminotransferase-like (Major domain)"/>
    <property type="match status" value="1"/>
</dbReference>
<reference evidence="12 13" key="1">
    <citation type="submission" date="2024-02" db="EMBL/GenBank/DDBJ databases">
        <title>Chromosome-scale genome assembly of the rough periwinkle Littorina saxatilis.</title>
        <authorList>
            <person name="De Jode A."/>
            <person name="Faria R."/>
            <person name="Formenti G."/>
            <person name="Sims Y."/>
            <person name="Smith T.P."/>
            <person name="Tracey A."/>
            <person name="Wood J.M.D."/>
            <person name="Zagrodzka Z.B."/>
            <person name="Johannesson K."/>
            <person name="Butlin R.K."/>
            <person name="Leder E.H."/>
        </authorList>
    </citation>
    <scope>NUCLEOTIDE SEQUENCE [LARGE SCALE GENOMIC DNA]</scope>
    <source>
        <strain evidence="12">Snail1</strain>
        <tissue evidence="12">Muscle</tissue>
    </source>
</reference>
<comment type="cofactor">
    <cofactor evidence="1">
        <name>pyridoxal 5'-phosphate</name>
        <dbReference type="ChEBI" id="CHEBI:597326"/>
    </cofactor>
</comment>
<evidence type="ECO:0000256" key="2">
    <source>
        <dbReference type="ARBA" id="ARBA00007441"/>
    </source>
</evidence>
<comment type="catalytic activity">
    <reaction evidence="10">
        <text>an S-substituted L-cysteine + H2O = a thiol + pyruvate + NH4(+)</text>
        <dbReference type="Rhea" id="RHEA:18121"/>
        <dbReference type="ChEBI" id="CHEBI:15361"/>
        <dbReference type="ChEBI" id="CHEBI:15377"/>
        <dbReference type="ChEBI" id="CHEBI:28938"/>
        <dbReference type="ChEBI" id="CHEBI:29256"/>
        <dbReference type="ChEBI" id="CHEBI:58717"/>
        <dbReference type="EC" id="4.4.1.13"/>
    </reaction>
    <physiologicalReaction direction="left-to-right" evidence="10">
        <dbReference type="Rhea" id="RHEA:18122"/>
    </physiologicalReaction>
</comment>
<evidence type="ECO:0000313" key="13">
    <source>
        <dbReference type="Proteomes" id="UP001374579"/>
    </source>
</evidence>
<comment type="subunit">
    <text evidence="3">Homodimer.</text>
</comment>
<keyword evidence="4" id="KW-0032">Aminotransferase</keyword>
<dbReference type="InterPro" id="IPR004839">
    <property type="entry name" value="Aminotransferase_I/II_large"/>
</dbReference>
<dbReference type="GO" id="GO:0030170">
    <property type="term" value="F:pyridoxal phosphate binding"/>
    <property type="evidence" value="ECO:0007669"/>
    <property type="project" value="InterPro"/>
</dbReference>
<keyword evidence="8" id="KW-0456">Lyase</keyword>